<dbReference type="AlphaFoldDB" id="E8RTM9"/>
<dbReference type="OrthoDB" id="9831057at2"/>
<reference evidence="2" key="1">
    <citation type="submission" date="2010-12" db="EMBL/GenBank/DDBJ databases">
        <title>Complete sequence of chromosome 2 of Asticcacaulis excentricus CB 48.</title>
        <authorList>
            <consortium name="US DOE Joint Genome Institute"/>
            <person name="Lucas S."/>
            <person name="Copeland A."/>
            <person name="Lapidus A."/>
            <person name="Cheng J.-F."/>
            <person name="Bruce D."/>
            <person name="Goodwin L."/>
            <person name="Pitluck S."/>
            <person name="Teshima H."/>
            <person name="Davenport K."/>
            <person name="Detter J.C."/>
            <person name="Han C."/>
            <person name="Tapia R."/>
            <person name="Land M."/>
            <person name="Hauser L."/>
            <person name="Jeffries C."/>
            <person name="Kyrpides N."/>
            <person name="Ivanova N."/>
            <person name="Ovchinnikova G."/>
            <person name="Brun Y.V."/>
            <person name="Woyke T."/>
        </authorList>
    </citation>
    <scope>NUCLEOTIDE SEQUENCE [LARGE SCALE GENOMIC DNA]</scope>
    <source>
        <strain evidence="2">ATCC 15261 / DSM 4724 / KCTC 12464 / NCIMB 9791 / VKM B-1370 / CB 48</strain>
    </source>
</reference>
<dbReference type="EMBL" id="CP002396">
    <property type="protein sequence ID" value="ADU14850.1"/>
    <property type="molecule type" value="Genomic_DNA"/>
</dbReference>
<name>E8RTM9_ASTEC</name>
<evidence type="ECO:0000313" key="1">
    <source>
        <dbReference type="EMBL" id="ADU14850.1"/>
    </source>
</evidence>
<dbReference type="Proteomes" id="UP000001492">
    <property type="component" value="Chromosome 2"/>
</dbReference>
<keyword evidence="2" id="KW-1185">Reference proteome</keyword>
<dbReference type="KEGG" id="aex:Astex_3215"/>
<protein>
    <submittedName>
        <fullName evidence="1">Uncharacterized protein</fullName>
    </submittedName>
</protein>
<proteinExistence type="predicted"/>
<sequence>MYDDALLITDAHRESLRYGPPRLCVNEGQVFLSFQVDNPTPWHITEYVQIYARLRQADGGVCERLIGWEGCQVAPGQQRTLHFYAEALSGQEASEAPGALSALLEVQIRSLSQLRSRLICRGHFEHL</sequence>
<dbReference type="RefSeq" id="WP_013480671.1">
    <property type="nucleotide sequence ID" value="NC_014817.1"/>
</dbReference>
<dbReference type="HOGENOM" id="CLU_1966034_0_0_5"/>
<accession>E8RTM9</accession>
<evidence type="ECO:0000313" key="2">
    <source>
        <dbReference type="Proteomes" id="UP000001492"/>
    </source>
</evidence>
<gene>
    <name evidence="1" type="ordered locus">Astex_3215</name>
</gene>
<organism evidence="1 2">
    <name type="scientific">Asticcacaulis excentricus (strain ATCC 15261 / DSM 4724 / KCTC 12464 / NCIMB 9791 / VKM B-1370 / CB 48)</name>
    <dbReference type="NCBI Taxonomy" id="573065"/>
    <lineage>
        <taxon>Bacteria</taxon>
        <taxon>Pseudomonadati</taxon>
        <taxon>Pseudomonadota</taxon>
        <taxon>Alphaproteobacteria</taxon>
        <taxon>Caulobacterales</taxon>
        <taxon>Caulobacteraceae</taxon>
        <taxon>Asticcacaulis</taxon>
    </lineage>
</organism>